<dbReference type="InterPro" id="IPR036291">
    <property type="entry name" value="NAD(P)-bd_dom_sf"/>
</dbReference>
<dbReference type="PROSITE" id="PS00061">
    <property type="entry name" value="ADH_SHORT"/>
    <property type="match status" value="1"/>
</dbReference>
<name>A0ABW6FQ66_9ACTN</name>
<gene>
    <name evidence="5" type="ORF">ACFWJN_13500</name>
</gene>
<evidence type="ECO:0000313" key="5">
    <source>
        <dbReference type="EMBL" id="MFD5099964.1"/>
    </source>
</evidence>
<dbReference type="EMBL" id="JBHXIJ010000077">
    <property type="protein sequence ID" value="MFD5099964.1"/>
    <property type="molecule type" value="Genomic_DNA"/>
</dbReference>
<evidence type="ECO:0000259" key="4">
    <source>
        <dbReference type="SMART" id="SM00822"/>
    </source>
</evidence>
<protein>
    <submittedName>
        <fullName evidence="5">SDR family oxidoreductase</fullName>
    </submittedName>
</protein>
<evidence type="ECO:0000256" key="1">
    <source>
        <dbReference type="ARBA" id="ARBA00006484"/>
    </source>
</evidence>
<comment type="caution">
    <text evidence="5">The sequence shown here is derived from an EMBL/GenBank/DDBJ whole genome shotgun (WGS) entry which is preliminary data.</text>
</comment>
<dbReference type="PANTHER" id="PTHR44196">
    <property type="entry name" value="DEHYDROGENASE/REDUCTASE SDR FAMILY MEMBER 7B"/>
    <property type="match status" value="1"/>
</dbReference>
<dbReference type="SMART" id="SM00822">
    <property type="entry name" value="PKS_KR"/>
    <property type="match status" value="1"/>
</dbReference>
<comment type="similarity">
    <text evidence="1 3">Belongs to the short-chain dehydrogenases/reductases (SDR) family.</text>
</comment>
<dbReference type="InterPro" id="IPR020904">
    <property type="entry name" value="Sc_DH/Rdtase_CS"/>
</dbReference>
<dbReference type="Pfam" id="PF00106">
    <property type="entry name" value="adh_short"/>
    <property type="match status" value="1"/>
</dbReference>
<reference evidence="5 6" key="1">
    <citation type="submission" date="2024-09" db="EMBL/GenBank/DDBJ databases">
        <title>The Natural Products Discovery Center: Release of the First 8490 Sequenced Strains for Exploring Actinobacteria Biosynthetic Diversity.</title>
        <authorList>
            <person name="Kalkreuter E."/>
            <person name="Kautsar S.A."/>
            <person name="Yang D."/>
            <person name="Bader C.D."/>
            <person name="Teijaro C.N."/>
            <person name="Fluegel L."/>
            <person name="Davis C.M."/>
            <person name="Simpson J.R."/>
            <person name="Lauterbach L."/>
            <person name="Steele A.D."/>
            <person name="Gui C."/>
            <person name="Meng S."/>
            <person name="Li G."/>
            <person name="Viehrig K."/>
            <person name="Ye F."/>
            <person name="Su P."/>
            <person name="Kiefer A.F."/>
            <person name="Nichols A."/>
            <person name="Cepeda A.J."/>
            <person name="Yan W."/>
            <person name="Fan B."/>
            <person name="Jiang Y."/>
            <person name="Adhikari A."/>
            <person name="Zheng C.-J."/>
            <person name="Schuster L."/>
            <person name="Cowan T.M."/>
            <person name="Smanski M.J."/>
            <person name="Chevrette M.G."/>
            <person name="De Carvalho L.P.S."/>
            <person name="Shen B."/>
        </authorList>
    </citation>
    <scope>NUCLEOTIDE SEQUENCE [LARGE SCALE GENOMIC DNA]</scope>
    <source>
        <strain evidence="5 6">NPDC058348</strain>
    </source>
</reference>
<dbReference type="SUPFAM" id="SSF51735">
    <property type="entry name" value="NAD(P)-binding Rossmann-fold domains"/>
    <property type="match status" value="1"/>
</dbReference>
<evidence type="ECO:0000256" key="2">
    <source>
        <dbReference type="ARBA" id="ARBA00023002"/>
    </source>
</evidence>
<proteinExistence type="inferred from homology"/>
<dbReference type="PRINTS" id="PR00081">
    <property type="entry name" value="GDHRDH"/>
</dbReference>
<dbReference type="InterPro" id="IPR002347">
    <property type="entry name" value="SDR_fam"/>
</dbReference>
<dbReference type="PANTHER" id="PTHR44196:SF1">
    <property type="entry name" value="DEHYDROGENASE_REDUCTASE SDR FAMILY MEMBER 7B"/>
    <property type="match status" value="1"/>
</dbReference>
<dbReference type="InterPro" id="IPR057326">
    <property type="entry name" value="KR_dom"/>
</dbReference>
<keyword evidence="6" id="KW-1185">Reference proteome</keyword>
<evidence type="ECO:0000256" key="3">
    <source>
        <dbReference type="RuleBase" id="RU000363"/>
    </source>
</evidence>
<accession>A0ABW6FQ66</accession>
<dbReference type="Gene3D" id="3.40.50.720">
    <property type="entry name" value="NAD(P)-binding Rossmann-like Domain"/>
    <property type="match status" value="1"/>
</dbReference>
<dbReference type="RefSeq" id="WP_386713442.1">
    <property type="nucleotide sequence ID" value="NZ_JBHXIJ010000077.1"/>
</dbReference>
<sequence>MTGTARPLHGRVAVVTGAARGLGAATALELTRRGATVALLGREESTLAEVRDRLGGRATCWEVDITDDDGMARVAAEVRDRLGPVSVVIANAGVAEGGPFSETDPALWRRVIEVNLIGSAITARAFLPDLRATGGYFLQIASLASIGASPMMSAYCASKAGVESFAHALRAELAHEGVGVGIGYLNWTDTDMIRDADQHPVLRELRGHMPRPARKVYPADFVAARMVRAVERRRAAVYAPGWLRATQAVRAAMPPVVTWVSKRELPRLEREAALTATGLLGAGGRAAVLGPGGAEGRAGVRGG</sequence>
<dbReference type="Proteomes" id="UP001598448">
    <property type="component" value="Unassembled WGS sequence"/>
</dbReference>
<dbReference type="NCBIfam" id="NF004526">
    <property type="entry name" value="PRK05872.1"/>
    <property type="match status" value="1"/>
</dbReference>
<organism evidence="5 6">
    <name type="scientific">Streptomyces albidochromogenes</name>
    <dbReference type="NCBI Taxonomy" id="329524"/>
    <lineage>
        <taxon>Bacteria</taxon>
        <taxon>Bacillati</taxon>
        <taxon>Actinomycetota</taxon>
        <taxon>Actinomycetes</taxon>
        <taxon>Kitasatosporales</taxon>
        <taxon>Streptomycetaceae</taxon>
        <taxon>Streptomyces</taxon>
    </lineage>
</organism>
<dbReference type="CDD" id="cd05233">
    <property type="entry name" value="SDR_c"/>
    <property type="match status" value="1"/>
</dbReference>
<dbReference type="PRINTS" id="PR00080">
    <property type="entry name" value="SDRFAMILY"/>
</dbReference>
<evidence type="ECO:0000313" key="6">
    <source>
        <dbReference type="Proteomes" id="UP001598448"/>
    </source>
</evidence>
<keyword evidence="2" id="KW-0560">Oxidoreductase</keyword>
<feature type="domain" description="Ketoreductase" evidence="4">
    <location>
        <begin position="11"/>
        <end position="190"/>
    </location>
</feature>